<evidence type="ECO:0000313" key="1">
    <source>
        <dbReference type="EMBL" id="MFB6393183.1"/>
    </source>
</evidence>
<comment type="caution">
    <text evidence="1">The sequence shown here is derived from an EMBL/GenBank/DDBJ whole genome shotgun (WGS) entry which is preliminary data.</text>
</comment>
<name>A0ABV5CQU0_9ACTN</name>
<dbReference type="RefSeq" id="WP_364217765.1">
    <property type="nucleotide sequence ID" value="NZ_JBCGDC010000018.1"/>
</dbReference>
<keyword evidence="2" id="KW-1185">Reference proteome</keyword>
<reference evidence="1 2" key="1">
    <citation type="submission" date="2024-04" db="EMBL/GenBank/DDBJ databases">
        <title>Polymorphospora sp. isolated from Baiyangdian Lake in Xiong'an New Area.</title>
        <authorList>
            <person name="Zhang X."/>
            <person name="Liu J."/>
        </authorList>
    </citation>
    <scope>NUCLEOTIDE SEQUENCE [LARGE SCALE GENOMIC DNA]</scope>
    <source>
        <strain evidence="1 2">2-325</strain>
    </source>
</reference>
<accession>A0ABV5CQU0</accession>
<sequence length="179" mass="19984">MSGGVREQGMEFAVVDGGYDPEQVNCCLADLGRQLARLSAQTEQVEAAYGELGDARAEIRRLRAMLHGRPAVYQGSQRIQQMLTMAEEEAAEIVSQAYDELADAQRAAIELRERTYEEAVQARRDFEAALHARRCRERDTDRVLRMIDGFPEPVGEVELVADEEDVYRAGEAVPVRSAP</sequence>
<dbReference type="EMBL" id="JBCGDC010000018">
    <property type="protein sequence ID" value="MFB6393183.1"/>
    <property type="molecule type" value="Genomic_DNA"/>
</dbReference>
<organism evidence="1 2">
    <name type="scientific">Polymorphospora lycopeni</name>
    <dbReference type="NCBI Taxonomy" id="3140240"/>
    <lineage>
        <taxon>Bacteria</taxon>
        <taxon>Bacillati</taxon>
        <taxon>Actinomycetota</taxon>
        <taxon>Actinomycetes</taxon>
        <taxon>Micromonosporales</taxon>
        <taxon>Micromonosporaceae</taxon>
        <taxon>Polymorphospora</taxon>
    </lineage>
</organism>
<dbReference type="Proteomes" id="UP001582793">
    <property type="component" value="Unassembled WGS sequence"/>
</dbReference>
<gene>
    <name evidence="1" type="ORF">AAFH96_08680</name>
</gene>
<proteinExistence type="predicted"/>
<protein>
    <submittedName>
        <fullName evidence="1">ATPase</fullName>
    </submittedName>
</protein>
<evidence type="ECO:0000313" key="2">
    <source>
        <dbReference type="Proteomes" id="UP001582793"/>
    </source>
</evidence>